<evidence type="ECO:0000313" key="4">
    <source>
        <dbReference type="Proteomes" id="UP000053890"/>
    </source>
</evidence>
<dbReference type="SMART" id="SM00212">
    <property type="entry name" value="UBCc"/>
    <property type="match status" value="1"/>
</dbReference>
<organism evidence="3 4">
    <name type="scientific">Rhodotorula graminis (strain WP1)</name>
    <dbReference type="NCBI Taxonomy" id="578459"/>
    <lineage>
        <taxon>Eukaryota</taxon>
        <taxon>Fungi</taxon>
        <taxon>Dikarya</taxon>
        <taxon>Basidiomycota</taxon>
        <taxon>Pucciniomycotina</taxon>
        <taxon>Microbotryomycetes</taxon>
        <taxon>Sporidiobolales</taxon>
        <taxon>Sporidiobolaceae</taxon>
        <taxon>Rhodotorula</taxon>
    </lineage>
</organism>
<dbReference type="GeneID" id="28974181"/>
<reference evidence="3 4" key="1">
    <citation type="journal article" date="2015" name="Front. Microbiol.">
        <title>Genome sequence of the plant growth promoting endophytic yeast Rhodotorula graminis WP1.</title>
        <authorList>
            <person name="Firrincieli A."/>
            <person name="Otillar R."/>
            <person name="Salamov A."/>
            <person name="Schmutz J."/>
            <person name="Khan Z."/>
            <person name="Redman R.S."/>
            <person name="Fleck N.D."/>
            <person name="Lindquist E."/>
            <person name="Grigoriev I.V."/>
            <person name="Doty S.L."/>
        </authorList>
    </citation>
    <scope>NUCLEOTIDE SEQUENCE [LARGE SCALE GENOMIC DNA]</scope>
    <source>
        <strain evidence="3 4">WP1</strain>
    </source>
</reference>
<dbReference type="PANTHER" id="PTHR24067">
    <property type="entry name" value="UBIQUITIN-CONJUGATING ENZYME E2"/>
    <property type="match status" value="1"/>
</dbReference>
<dbReference type="EMBL" id="KQ474073">
    <property type="protein sequence ID" value="KPV78045.1"/>
    <property type="molecule type" value="Genomic_DNA"/>
</dbReference>
<dbReference type="InterPro" id="IPR000608">
    <property type="entry name" value="UBC"/>
</dbReference>
<evidence type="ECO:0000259" key="2">
    <source>
        <dbReference type="PROSITE" id="PS50127"/>
    </source>
</evidence>
<dbReference type="OrthoDB" id="5596422at2759"/>
<accession>A0A194SC70</accession>
<dbReference type="RefSeq" id="XP_018274094.1">
    <property type="nucleotide sequence ID" value="XM_018413732.1"/>
</dbReference>
<keyword evidence="1" id="KW-0833">Ubl conjugation pathway</keyword>
<proteinExistence type="predicted"/>
<gene>
    <name evidence="3" type="ORF">RHOBADRAFT_40590</name>
</gene>
<dbReference type="Pfam" id="PF00179">
    <property type="entry name" value="UQ_con"/>
    <property type="match status" value="1"/>
</dbReference>
<keyword evidence="4" id="KW-1185">Reference proteome</keyword>
<dbReference type="InterPro" id="IPR050113">
    <property type="entry name" value="Ub_conjugating_enzyme"/>
</dbReference>
<dbReference type="PROSITE" id="PS50127">
    <property type="entry name" value="UBC_2"/>
    <property type="match status" value="1"/>
</dbReference>
<dbReference type="CDD" id="cd23814">
    <property type="entry name" value="UEV_AKTIP"/>
    <property type="match status" value="1"/>
</dbReference>
<sequence>MASISTARHEALLEFSALGQADHLPTGLYIYPSEPTRWNGVLFLHRGYYAGAVLHLTLSLPAAYPSSPPIVTFDSPIFHPLVDPSSGRMRLDWRFPTWRPREDCIALVLHAVKAAFKRKGLESLREALCANVEAYHLYREQTPVFARLASQSALLSASATSLYHPPPLRSEDALVTPIRFRRLEAGEEDRLAQEVERLGRAKVVGGRQHGERG</sequence>
<dbReference type="Gene3D" id="3.10.110.10">
    <property type="entry name" value="Ubiquitin Conjugating Enzyme"/>
    <property type="match status" value="1"/>
</dbReference>
<name>A0A194SC70_RHOGW</name>
<protein>
    <recommendedName>
        <fullName evidence="2">UBC core domain-containing protein</fullName>
    </recommendedName>
</protein>
<evidence type="ECO:0000313" key="3">
    <source>
        <dbReference type="EMBL" id="KPV78045.1"/>
    </source>
</evidence>
<dbReference type="AlphaFoldDB" id="A0A194SC70"/>
<evidence type="ECO:0000256" key="1">
    <source>
        <dbReference type="ARBA" id="ARBA00022786"/>
    </source>
</evidence>
<dbReference type="OMA" id="TGHCPLG"/>
<dbReference type="InterPro" id="IPR016135">
    <property type="entry name" value="UBQ-conjugating_enzyme/RWD"/>
</dbReference>
<dbReference type="SUPFAM" id="SSF54495">
    <property type="entry name" value="UBC-like"/>
    <property type="match status" value="1"/>
</dbReference>
<dbReference type="Proteomes" id="UP000053890">
    <property type="component" value="Unassembled WGS sequence"/>
</dbReference>
<feature type="domain" description="UBC core" evidence="2">
    <location>
        <begin position="7"/>
        <end position="158"/>
    </location>
</feature>